<keyword evidence="1" id="KW-1133">Transmembrane helix</keyword>
<keyword evidence="1" id="KW-0812">Transmembrane</keyword>
<protein>
    <recommendedName>
        <fullName evidence="4">Conjugal transfer protein</fullName>
    </recommendedName>
</protein>
<reference evidence="2 3" key="1">
    <citation type="submission" date="2014-09" db="EMBL/GenBank/DDBJ databases">
        <title>Alistipes sp. 627, sp. nov., a novel member of the family Rikenellaceae isolated from human faeces.</title>
        <authorList>
            <person name="Shkoporov A.N."/>
            <person name="Chaplin A.V."/>
            <person name="Motuzova O.V."/>
            <person name="Kafarskaia L.I."/>
            <person name="Khokhlova E.V."/>
            <person name="Efimov B.A."/>
        </authorList>
    </citation>
    <scope>NUCLEOTIDE SEQUENCE [LARGE SCALE GENOMIC DNA]</scope>
    <source>
        <strain evidence="2 3">627</strain>
    </source>
</reference>
<keyword evidence="1" id="KW-0472">Membrane</keyword>
<feature type="transmembrane region" description="Helical" evidence="1">
    <location>
        <begin position="7"/>
        <end position="29"/>
    </location>
</feature>
<evidence type="ECO:0000256" key="1">
    <source>
        <dbReference type="SAM" id="Phobius"/>
    </source>
</evidence>
<evidence type="ECO:0000313" key="3">
    <source>
        <dbReference type="Proteomes" id="UP000030889"/>
    </source>
</evidence>
<evidence type="ECO:0000313" key="2">
    <source>
        <dbReference type="EMBL" id="KHE41394.1"/>
    </source>
</evidence>
<dbReference type="Proteomes" id="UP000030889">
    <property type="component" value="Unassembled WGS sequence"/>
</dbReference>
<dbReference type="RefSeq" id="WP_035473970.1">
    <property type="nucleotide sequence ID" value="NZ_JRGF01000011.1"/>
</dbReference>
<organism evidence="2 3">
    <name type="scientific">Alistipes inops</name>
    <dbReference type="NCBI Taxonomy" id="1501391"/>
    <lineage>
        <taxon>Bacteria</taxon>
        <taxon>Pseudomonadati</taxon>
        <taxon>Bacteroidota</taxon>
        <taxon>Bacteroidia</taxon>
        <taxon>Bacteroidales</taxon>
        <taxon>Rikenellaceae</taxon>
        <taxon>Alistipes</taxon>
    </lineage>
</organism>
<feature type="transmembrane region" description="Helical" evidence="1">
    <location>
        <begin position="35"/>
        <end position="58"/>
    </location>
</feature>
<comment type="caution">
    <text evidence="2">The sequence shown here is derived from an EMBL/GenBank/DDBJ whole genome shotgun (WGS) entry which is preliminary data.</text>
</comment>
<sequence length="69" mass="7734">MDRFKGLRRVVAVLAVLFVSGLALLVWMIPVRSFLTWAVVVAQAVVVIYYTVLSVGLIREAEEREKTGK</sequence>
<proteinExistence type="predicted"/>
<keyword evidence="3" id="KW-1185">Reference proteome</keyword>
<dbReference type="EMBL" id="JRGF01000011">
    <property type="protein sequence ID" value="KHE41394.1"/>
    <property type="molecule type" value="Genomic_DNA"/>
</dbReference>
<evidence type="ECO:0008006" key="4">
    <source>
        <dbReference type="Google" id="ProtNLM"/>
    </source>
</evidence>
<gene>
    <name evidence="2" type="ORF">LG35_08630</name>
</gene>
<accession>A0ABR4YHG7</accession>
<name>A0ABR4YHG7_9BACT</name>